<keyword evidence="1" id="KW-1185">Reference proteome</keyword>
<gene>
    <name evidence="2" type="primary">LOC112057222</name>
</gene>
<evidence type="ECO:0000313" key="1">
    <source>
        <dbReference type="Proteomes" id="UP001652582"/>
    </source>
</evidence>
<organism evidence="1 2">
    <name type="scientific">Bicyclus anynana</name>
    <name type="common">Squinting bush brown butterfly</name>
    <dbReference type="NCBI Taxonomy" id="110368"/>
    <lineage>
        <taxon>Eukaryota</taxon>
        <taxon>Metazoa</taxon>
        <taxon>Ecdysozoa</taxon>
        <taxon>Arthropoda</taxon>
        <taxon>Hexapoda</taxon>
        <taxon>Insecta</taxon>
        <taxon>Pterygota</taxon>
        <taxon>Neoptera</taxon>
        <taxon>Endopterygota</taxon>
        <taxon>Lepidoptera</taxon>
        <taxon>Glossata</taxon>
        <taxon>Ditrysia</taxon>
        <taxon>Papilionoidea</taxon>
        <taxon>Nymphalidae</taxon>
        <taxon>Satyrinae</taxon>
        <taxon>Satyrini</taxon>
        <taxon>Mycalesina</taxon>
        <taxon>Bicyclus</taxon>
    </lineage>
</organism>
<sequence length="336" mass="40271">MMKRKVIKHKDSLIIKIQCETRPVKLPQSEEYCIFRAQLKDRIVPRCFRGKCRKHVQYKKKECNQYRQRELKQKTLNFNKKQKTESTQIKSTLHDAECVDLQYEDISSCTDDEIEILLKSTRKRMKDSDEEWQLLPKKRRLMKDKLTNEQNNNFLSRTLSQDSLKTLILEEDTEVIMFYTPITSPEQLLKLEPLETKDIGEENVFTDLRQKLKRKNECLHLYEDEHTYIKKKIKSEPLETNMVTCENECQQNILTNYTYQSEFELKALNPMMTDLNIKPEPMESNNNFILNHMPIEDNKIIYKINSEITKVERYDMDLDNLNLTDIDIKQELYHDI</sequence>
<dbReference type="Proteomes" id="UP001652582">
    <property type="component" value="Chromosome 21"/>
</dbReference>
<dbReference type="GeneID" id="112057222"/>
<name>A0A6J1P6U0_BICAN</name>
<protein>
    <submittedName>
        <fullName evidence="2">Uncharacterized protein LOC112057222</fullName>
    </submittedName>
</protein>
<evidence type="ECO:0000313" key="2">
    <source>
        <dbReference type="RefSeq" id="XP_023953488.1"/>
    </source>
</evidence>
<dbReference type="KEGG" id="bany:112057222"/>
<dbReference type="RefSeq" id="XP_023953488.1">
    <property type="nucleotide sequence ID" value="XM_024097720.2"/>
</dbReference>
<reference evidence="2" key="1">
    <citation type="submission" date="2025-08" db="UniProtKB">
        <authorList>
            <consortium name="RefSeq"/>
        </authorList>
    </citation>
    <scope>IDENTIFICATION</scope>
</reference>
<dbReference type="AlphaFoldDB" id="A0A6J1P6U0"/>
<accession>A0A6J1P6U0</accession>
<dbReference type="OrthoDB" id="6919968at2759"/>
<proteinExistence type="predicted"/>